<evidence type="ECO:0000313" key="3">
    <source>
        <dbReference type="Proteomes" id="UP001177670"/>
    </source>
</evidence>
<gene>
    <name evidence="2" type="ORF">K0M31_020423</name>
</gene>
<proteinExistence type="predicted"/>
<dbReference type="Proteomes" id="UP001177670">
    <property type="component" value="Unassembled WGS sequence"/>
</dbReference>
<dbReference type="AlphaFoldDB" id="A0AA40KQS0"/>
<comment type="caution">
    <text evidence="2">The sequence shown here is derived from an EMBL/GenBank/DDBJ whole genome shotgun (WGS) entry which is preliminary data.</text>
</comment>
<feature type="non-terminal residue" evidence="2">
    <location>
        <position position="1"/>
    </location>
</feature>
<evidence type="ECO:0000313" key="2">
    <source>
        <dbReference type="EMBL" id="KAK1129297.1"/>
    </source>
</evidence>
<feature type="region of interest" description="Disordered" evidence="1">
    <location>
        <begin position="77"/>
        <end position="115"/>
    </location>
</feature>
<reference evidence="2" key="1">
    <citation type="submission" date="2021-10" db="EMBL/GenBank/DDBJ databases">
        <title>Melipona bicolor Genome sequencing and assembly.</title>
        <authorList>
            <person name="Araujo N.S."/>
            <person name="Arias M.C."/>
        </authorList>
    </citation>
    <scope>NUCLEOTIDE SEQUENCE</scope>
    <source>
        <strain evidence="2">USP_2M_L1-L4_2017</strain>
        <tissue evidence="2">Whole body</tissue>
    </source>
</reference>
<dbReference type="EMBL" id="JAHYIQ010000009">
    <property type="protein sequence ID" value="KAK1129297.1"/>
    <property type="molecule type" value="Genomic_DNA"/>
</dbReference>
<keyword evidence="3" id="KW-1185">Reference proteome</keyword>
<protein>
    <submittedName>
        <fullName evidence="2">Uncharacterized protein</fullName>
    </submittedName>
</protein>
<accession>A0AA40KQS0</accession>
<sequence length="115" mass="13353">VDSVFRRLVTERRGEERWNIPQNHVTAKAKLRLGLELYTACETVRRYLVVIVVVIKSQSQGRDRGERNTYATLVVYRSPQPCPRQNGGDRLQQQHGDRPRRQTGMKELLRIPGKT</sequence>
<evidence type="ECO:0000256" key="1">
    <source>
        <dbReference type="SAM" id="MobiDB-lite"/>
    </source>
</evidence>
<name>A0AA40KQS0_9HYME</name>
<organism evidence="2 3">
    <name type="scientific">Melipona bicolor</name>
    <dbReference type="NCBI Taxonomy" id="60889"/>
    <lineage>
        <taxon>Eukaryota</taxon>
        <taxon>Metazoa</taxon>
        <taxon>Ecdysozoa</taxon>
        <taxon>Arthropoda</taxon>
        <taxon>Hexapoda</taxon>
        <taxon>Insecta</taxon>
        <taxon>Pterygota</taxon>
        <taxon>Neoptera</taxon>
        <taxon>Endopterygota</taxon>
        <taxon>Hymenoptera</taxon>
        <taxon>Apocrita</taxon>
        <taxon>Aculeata</taxon>
        <taxon>Apoidea</taxon>
        <taxon>Anthophila</taxon>
        <taxon>Apidae</taxon>
        <taxon>Melipona</taxon>
    </lineage>
</organism>